<dbReference type="RefSeq" id="WP_202749157.1">
    <property type="nucleotide sequence ID" value="NZ_JAESWC010000004.1"/>
</dbReference>
<reference evidence="1 2" key="1">
    <citation type="submission" date="2021-01" db="EMBL/GenBank/DDBJ databases">
        <title>Genome public.</title>
        <authorList>
            <person name="Liu C."/>
            <person name="Sun Q."/>
        </authorList>
    </citation>
    <scope>NUCLEOTIDE SEQUENCE [LARGE SCALE GENOMIC DNA]</scope>
    <source>
        <strain evidence="1 2">YIM B02515</strain>
    </source>
</reference>
<gene>
    <name evidence="1" type="ORF">JK636_11620</name>
</gene>
<keyword evidence="2" id="KW-1185">Reference proteome</keyword>
<dbReference type="Proteomes" id="UP000632377">
    <property type="component" value="Unassembled WGS sequence"/>
</dbReference>
<sequence length="61" mass="6949">MLQESLLNISRVQETHSESEANALLEKGWKLINIYTGSFSVEYDDHVNIYVLGKPDEPVNI</sequence>
<dbReference type="EMBL" id="JAESWC010000004">
    <property type="protein sequence ID" value="MBL4936409.1"/>
    <property type="molecule type" value="Genomic_DNA"/>
</dbReference>
<organism evidence="1 2">
    <name type="scientific">Clostridium rhizosphaerae</name>
    <dbReference type="NCBI Taxonomy" id="2803861"/>
    <lineage>
        <taxon>Bacteria</taxon>
        <taxon>Bacillati</taxon>
        <taxon>Bacillota</taxon>
        <taxon>Clostridia</taxon>
        <taxon>Eubacteriales</taxon>
        <taxon>Clostridiaceae</taxon>
        <taxon>Clostridium</taxon>
    </lineage>
</organism>
<evidence type="ECO:0008006" key="3">
    <source>
        <dbReference type="Google" id="ProtNLM"/>
    </source>
</evidence>
<accession>A0ABS1TDJ4</accession>
<evidence type="ECO:0000313" key="2">
    <source>
        <dbReference type="Proteomes" id="UP000632377"/>
    </source>
</evidence>
<protein>
    <recommendedName>
        <fullName evidence="3">DUF4177 domain-containing protein</fullName>
    </recommendedName>
</protein>
<name>A0ABS1TDJ4_9CLOT</name>
<comment type="caution">
    <text evidence="1">The sequence shown here is derived from an EMBL/GenBank/DDBJ whole genome shotgun (WGS) entry which is preliminary data.</text>
</comment>
<proteinExistence type="predicted"/>
<evidence type="ECO:0000313" key="1">
    <source>
        <dbReference type="EMBL" id="MBL4936409.1"/>
    </source>
</evidence>